<evidence type="ECO:0000256" key="2">
    <source>
        <dbReference type="ARBA" id="ARBA00022803"/>
    </source>
</evidence>
<gene>
    <name evidence="7" type="primary">RvY_07522</name>
    <name evidence="7" type="synonym">RvY_07522.1</name>
    <name evidence="7" type="ORF">RvY_07522-1</name>
</gene>
<comment type="caution">
    <text evidence="7">The sequence shown here is derived from an EMBL/GenBank/DDBJ whole genome shotgun (WGS) entry which is preliminary data.</text>
</comment>
<keyword evidence="1" id="KW-0677">Repeat</keyword>
<dbReference type="SMART" id="SM00028">
    <property type="entry name" value="TPR"/>
    <property type="match status" value="3"/>
</dbReference>
<evidence type="ECO:0000256" key="4">
    <source>
        <dbReference type="ARBA" id="ARBA00040133"/>
    </source>
</evidence>
<dbReference type="InterPro" id="IPR011990">
    <property type="entry name" value="TPR-like_helical_dom_sf"/>
</dbReference>
<evidence type="ECO:0000256" key="5">
    <source>
        <dbReference type="SAM" id="MobiDB-lite"/>
    </source>
</evidence>
<proteinExistence type="inferred from homology"/>
<dbReference type="STRING" id="947166.A0A1D1V5L0"/>
<feature type="region of interest" description="Disordered" evidence="5">
    <location>
        <begin position="367"/>
        <end position="396"/>
    </location>
</feature>
<dbReference type="EMBL" id="BDGG01000003">
    <property type="protein sequence ID" value="GAU96015.1"/>
    <property type="molecule type" value="Genomic_DNA"/>
</dbReference>
<keyword evidence="8" id="KW-1185">Reference proteome</keyword>
<sequence length="599" mass="67000">MGDEEDKVRNKLRELQCQIRQNANQTTDYLSDLQEWTSDMRQKDAGLLQKSTSGTVTKAPIRRAPIVEVIDPAGSTRKTSGRCIHQQRDADKKEKIKSYDYRAWDKFNVDEACDDVDYQTAKVEDEEHCGSECEYEENDISNEELELAAKKKRAELEKIKGNEFFEKGKYLEASMAYTRALGFDYKNPVYFSNRAMACLKLKKFAEAEKDSSSALALDPSYLKAYHRRATARLSLKNIAGAKSDFLMVLKLDPANGDAKEKLEIIRQWEERLGLKTSSSVEGKPQSEAVPVGKSTSVKAKMENELEKEAIINRRGMVEVKTVKVEQKSSETSADTKNRIPLEFLPTPAVPSSTKSLKKIEIRDAADVVSSEASKSQSTVSTRPSAPTSVAPDFTGAANLPEELLKTRLSVHKNVPESPSKAEPVALPSKQLVLSWKDFSQKCFSLHNNPPACADFIQQIPPSSYAKLIGQTLEPEMFSAIVNGSVELCQRGLREDALSHLAALANVPRFGFFVHLLTEQQKQGLRQCLDNSRDSGGEDNTDERISTAAKKFSLNLEGIRHRRHIKTSEQVWNKAAELNRRVISGGASLHCFWLEVCSNW</sequence>
<name>A0A1D1V5L0_RAMVA</name>
<comment type="similarity">
    <text evidence="3">Belongs to the RPAP3 family.</text>
</comment>
<dbReference type="InterPro" id="IPR051966">
    <property type="entry name" value="RPAP3"/>
</dbReference>
<evidence type="ECO:0000313" key="7">
    <source>
        <dbReference type="EMBL" id="GAU96015.1"/>
    </source>
</evidence>
<evidence type="ECO:0000256" key="1">
    <source>
        <dbReference type="ARBA" id="ARBA00022737"/>
    </source>
</evidence>
<dbReference type="PANTHER" id="PTHR46423:SF1">
    <property type="entry name" value="RNA POLYMERASE II-ASSOCIATED PROTEIN 3"/>
    <property type="match status" value="1"/>
</dbReference>
<dbReference type="SUPFAM" id="SSF48452">
    <property type="entry name" value="TPR-like"/>
    <property type="match status" value="1"/>
</dbReference>
<reference evidence="7 8" key="1">
    <citation type="journal article" date="2016" name="Nat. Commun.">
        <title>Extremotolerant tardigrade genome and improved radiotolerance of human cultured cells by tardigrade-unique protein.</title>
        <authorList>
            <person name="Hashimoto T."/>
            <person name="Horikawa D.D."/>
            <person name="Saito Y."/>
            <person name="Kuwahara H."/>
            <person name="Kozuka-Hata H."/>
            <person name="Shin-I T."/>
            <person name="Minakuchi Y."/>
            <person name="Ohishi K."/>
            <person name="Motoyama A."/>
            <person name="Aizu T."/>
            <person name="Enomoto A."/>
            <person name="Kondo K."/>
            <person name="Tanaka S."/>
            <person name="Hara Y."/>
            <person name="Koshikawa S."/>
            <person name="Sagara H."/>
            <person name="Miura T."/>
            <person name="Yokobori S."/>
            <person name="Miyagawa K."/>
            <person name="Suzuki Y."/>
            <person name="Kubo T."/>
            <person name="Oyama M."/>
            <person name="Kohara Y."/>
            <person name="Fujiyama A."/>
            <person name="Arakawa K."/>
            <person name="Katayama T."/>
            <person name="Toyoda A."/>
            <person name="Kunieda T."/>
        </authorList>
    </citation>
    <scope>NUCLEOTIDE SEQUENCE [LARGE SCALE GENOMIC DNA]</scope>
    <source>
        <strain evidence="7 8">YOKOZUNA-1</strain>
    </source>
</reference>
<feature type="compositionally biased region" description="Polar residues" evidence="5">
    <location>
        <begin position="370"/>
        <end position="387"/>
    </location>
</feature>
<dbReference type="PANTHER" id="PTHR46423">
    <property type="entry name" value="RNA POLYMERASE II-ASSOCIATED PROTEIN 3"/>
    <property type="match status" value="1"/>
</dbReference>
<protein>
    <recommendedName>
        <fullName evidence="4">RNA polymerase II-associated protein 3</fullName>
    </recommendedName>
</protein>
<dbReference type="InterPro" id="IPR019734">
    <property type="entry name" value="TPR_rpt"/>
</dbReference>
<evidence type="ECO:0000313" key="8">
    <source>
        <dbReference type="Proteomes" id="UP000186922"/>
    </source>
</evidence>
<dbReference type="Pfam" id="PF13877">
    <property type="entry name" value="RPAP3_C"/>
    <property type="match status" value="1"/>
</dbReference>
<dbReference type="OrthoDB" id="629492at2759"/>
<feature type="domain" description="RNA-polymerase II-associated protein 3-like C-terminal" evidence="6">
    <location>
        <begin position="434"/>
        <end position="521"/>
    </location>
</feature>
<accession>A0A1D1V5L0</accession>
<evidence type="ECO:0000256" key="3">
    <source>
        <dbReference type="ARBA" id="ARBA00038275"/>
    </source>
</evidence>
<dbReference type="InterPro" id="IPR025986">
    <property type="entry name" value="RPAP3-like_C"/>
</dbReference>
<evidence type="ECO:0000259" key="6">
    <source>
        <dbReference type="Pfam" id="PF13877"/>
    </source>
</evidence>
<feature type="region of interest" description="Disordered" evidence="5">
    <location>
        <begin position="275"/>
        <end position="295"/>
    </location>
</feature>
<organism evidence="7 8">
    <name type="scientific">Ramazzottius varieornatus</name>
    <name type="common">Water bear</name>
    <name type="synonym">Tardigrade</name>
    <dbReference type="NCBI Taxonomy" id="947166"/>
    <lineage>
        <taxon>Eukaryota</taxon>
        <taxon>Metazoa</taxon>
        <taxon>Ecdysozoa</taxon>
        <taxon>Tardigrada</taxon>
        <taxon>Eutardigrada</taxon>
        <taxon>Parachela</taxon>
        <taxon>Hypsibioidea</taxon>
        <taxon>Ramazzottiidae</taxon>
        <taxon>Ramazzottius</taxon>
    </lineage>
</organism>
<dbReference type="GO" id="GO:0101031">
    <property type="term" value="C:protein folding chaperone complex"/>
    <property type="evidence" value="ECO:0007669"/>
    <property type="project" value="TreeGrafter"/>
</dbReference>
<keyword evidence="2" id="KW-0802">TPR repeat</keyword>
<dbReference type="AlphaFoldDB" id="A0A1D1V5L0"/>
<dbReference type="Gene3D" id="1.25.40.10">
    <property type="entry name" value="Tetratricopeptide repeat domain"/>
    <property type="match status" value="1"/>
</dbReference>
<dbReference type="Proteomes" id="UP000186922">
    <property type="component" value="Unassembled WGS sequence"/>
</dbReference>